<keyword evidence="1" id="KW-1133">Transmembrane helix</keyword>
<feature type="transmembrane region" description="Helical" evidence="1">
    <location>
        <begin position="182"/>
        <end position="208"/>
    </location>
</feature>
<reference evidence="2 3" key="1">
    <citation type="submission" date="2019-03" db="EMBL/GenBank/DDBJ databases">
        <title>Genomics of glacier-inhabiting Cryobacterium strains.</title>
        <authorList>
            <person name="Liu Q."/>
            <person name="Xin Y.-H."/>
        </authorList>
    </citation>
    <scope>NUCLEOTIDE SEQUENCE [LARGE SCALE GENOMIC DNA]</scope>
    <source>
        <strain evidence="2 3">Sr59</strain>
    </source>
</reference>
<feature type="transmembrane region" description="Helical" evidence="1">
    <location>
        <begin position="42"/>
        <end position="63"/>
    </location>
</feature>
<dbReference type="AlphaFoldDB" id="A0A4R9BYL7"/>
<evidence type="ECO:0000256" key="1">
    <source>
        <dbReference type="SAM" id="Phobius"/>
    </source>
</evidence>
<evidence type="ECO:0000313" key="2">
    <source>
        <dbReference type="EMBL" id="TFD94096.1"/>
    </source>
</evidence>
<keyword evidence="1" id="KW-0472">Membrane</keyword>
<dbReference type="RefSeq" id="WP_134639520.1">
    <property type="nucleotide sequence ID" value="NZ_SOHM01000007.1"/>
</dbReference>
<keyword evidence="3" id="KW-1185">Reference proteome</keyword>
<name>A0A4R9BYL7_9MICO</name>
<feature type="transmembrane region" description="Helical" evidence="1">
    <location>
        <begin position="155"/>
        <end position="176"/>
    </location>
</feature>
<comment type="caution">
    <text evidence="2">The sequence shown here is derived from an EMBL/GenBank/DDBJ whole genome shotgun (WGS) entry which is preliminary data.</text>
</comment>
<feature type="transmembrane region" description="Helical" evidence="1">
    <location>
        <begin position="75"/>
        <end position="93"/>
    </location>
</feature>
<proteinExistence type="predicted"/>
<accession>A0A4R9BYL7</accession>
<gene>
    <name evidence="2" type="ORF">E3T61_03655</name>
</gene>
<dbReference type="OrthoDB" id="165132at2"/>
<protein>
    <submittedName>
        <fullName evidence="2">Uncharacterized protein</fullName>
    </submittedName>
</protein>
<organism evidence="2 3">
    <name type="scientific">Cryobacterium lactosi</name>
    <dbReference type="NCBI Taxonomy" id="1259202"/>
    <lineage>
        <taxon>Bacteria</taxon>
        <taxon>Bacillati</taxon>
        <taxon>Actinomycetota</taxon>
        <taxon>Actinomycetes</taxon>
        <taxon>Micrococcales</taxon>
        <taxon>Microbacteriaceae</taxon>
        <taxon>Cryobacterium</taxon>
    </lineage>
</organism>
<sequence>MSDEEPAPTAPGPEVPPSVRAQLLATEHWSLLASRSTTQGEVLTRISMFLCLVSAGLVSLALAGQATDFDEGFPGFALTVLSIILLVGVLTQVRVTNVSMEDLAYVLAMNRLRAAYVDLDPGVAAYLMASRFDDMRGAQTTYYFLGGRPRNLSQILGSSMVFIIAVNATLLGLLLAGSTLGLGLPLVISVAASVVGSLCFLVGSVAVGGSRYLGLWRRYTPLFPSPPADAPAAAPPE</sequence>
<dbReference type="EMBL" id="SOHM01000007">
    <property type="protein sequence ID" value="TFD94096.1"/>
    <property type="molecule type" value="Genomic_DNA"/>
</dbReference>
<evidence type="ECO:0000313" key="3">
    <source>
        <dbReference type="Proteomes" id="UP000298468"/>
    </source>
</evidence>
<keyword evidence="1" id="KW-0812">Transmembrane</keyword>
<dbReference type="Proteomes" id="UP000298468">
    <property type="component" value="Unassembled WGS sequence"/>
</dbReference>